<protein>
    <submittedName>
        <fullName evidence="1">Uncharacterized protein</fullName>
    </submittedName>
</protein>
<organism evidence="1">
    <name type="scientific">marine sediment metagenome</name>
    <dbReference type="NCBI Taxonomy" id="412755"/>
    <lineage>
        <taxon>unclassified sequences</taxon>
        <taxon>metagenomes</taxon>
        <taxon>ecological metagenomes</taxon>
    </lineage>
</organism>
<dbReference type="EMBL" id="LAZR01004637">
    <property type="protein sequence ID" value="KKN06849.1"/>
    <property type="molecule type" value="Genomic_DNA"/>
</dbReference>
<name>A0A0F9MMJ5_9ZZZZ</name>
<dbReference type="AlphaFoldDB" id="A0A0F9MMJ5"/>
<accession>A0A0F9MMJ5</accession>
<gene>
    <name evidence="1" type="ORF">LCGC14_1073080</name>
</gene>
<reference evidence="1" key="1">
    <citation type="journal article" date="2015" name="Nature">
        <title>Complex archaea that bridge the gap between prokaryotes and eukaryotes.</title>
        <authorList>
            <person name="Spang A."/>
            <person name="Saw J.H."/>
            <person name="Jorgensen S.L."/>
            <person name="Zaremba-Niedzwiedzka K."/>
            <person name="Martijn J."/>
            <person name="Lind A.E."/>
            <person name="van Eijk R."/>
            <person name="Schleper C."/>
            <person name="Guy L."/>
            <person name="Ettema T.J."/>
        </authorList>
    </citation>
    <scope>NUCLEOTIDE SEQUENCE</scope>
</reference>
<evidence type="ECO:0000313" key="1">
    <source>
        <dbReference type="EMBL" id="KKN06849.1"/>
    </source>
</evidence>
<proteinExistence type="predicted"/>
<sequence length="57" mass="6468">MTNNKPKVYEHGTPLLNDSVDFFDKSKSITNGISSVKDYNVGVSIDYYKDVKLIKIK</sequence>
<comment type="caution">
    <text evidence="1">The sequence shown here is derived from an EMBL/GenBank/DDBJ whole genome shotgun (WGS) entry which is preliminary data.</text>
</comment>